<accession>A0A5D3DBM1</accession>
<sequence length="130" mass="15312">MMKQRYTFTVNIRETNGKDRWLTSVYGSTKCRDRDGFWNELKILHSLCSPIWMLAGDFNIVRWPSETNAKSLDKKNMSIFNNIIQDFGLVDPLFPTTPTLGPISELIRFILDFGRFLYTKDWESTFKVHH</sequence>
<dbReference type="AlphaFoldDB" id="A0A5D3DBM1"/>
<name>A0A5D3DBM1_CUCMM</name>
<evidence type="ECO:0000313" key="2">
    <source>
        <dbReference type="EMBL" id="TYK20982.1"/>
    </source>
</evidence>
<dbReference type="SUPFAM" id="SSF56219">
    <property type="entry name" value="DNase I-like"/>
    <property type="match status" value="1"/>
</dbReference>
<dbReference type="EMBL" id="SSTE01007192">
    <property type="protein sequence ID" value="KAA0057615.1"/>
    <property type="molecule type" value="Genomic_DNA"/>
</dbReference>
<dbReference type="EMBL" id="SSTD01005945">
    <property type="protein sequence ID" value="TYK20982.1"/>
    <property type="molecule type" value="Genomic_DNA"/>
</dbReference>
<comment type="caution">
    <text evidence="2">The sequence shown here is derived from an EMBL/GenBank/DDBJ whole genome shotgun (WGS) entry which is preliminary data.</text>
</comment>
<protein>
    <submittedName>
        <fullName evidence="1 2">Ribonuclease H protein</fullName>
    </submittedName>
</protein>
<dbReference type="InterPro" id="IPR036691">
    <property type="entry name" value="Endo/exonu/phosph_ase_sf"/>
</dbReference>
<gene>
    <name evidence="2" type="ORF">E5676_scaffold328G00050</name>
    <name evidence="1" type="ORF">E6C27_scaffold497G00940</name>
</gene>
<evidence type="ECO:0000313" key="4">
    <source>
        <dbReference type="Proteomes" id="UP000321947"/>
    </source>
</evidence>
<evidence type="ECO:0000313" key="1">
    <source>
        <dbReference type="EMBL" id="KAA0057615.1"/>
    </source>
</evidence>
<dbReference type="Proteomes" id="UP000321947">
    <property type="component" value="Unassembled WGS sequence"/>
</dbReference>
<evidence type="ECO:0000313" key="3">
    <source>
        <dbReference type="Proteomes" id="UP000321393"/>
    </source>
</evidence>
<organism evidence="2 4">
    <name type="scientific">Cucumis melo var. makuwa</name>
    <name type="common">Oriental melon</name>
    <dbReference type="NCBI Taxonomy" id="1194695"/>
    <lineage>
        <taxon>Eukaryota</taxon>
        <taxon>Viridiplantae</taxon>
        <taxon>Streptophyta</taxon>
        <taxon>Embryophyta</taxon>
        <taxon>Tracheophyta</taxon>
        <taxon>Spermatophyta</taxon>
        <taxon>Magnoliopsida</taxon>
        <taxon>eudicotyledons</taxon>
        <taxon>Gunneridae</taxon>
        <taxon>Pentapetalae</taxon>
        <taxon>rosids</taxon>
        <taxon>fabids</taxon>
        <taxon>Cucurbitales</taxon>
        <taxon>Cucurbitaceae</taxon>
        <taxon>Benincaseae</taxon>
        <taxon>Cucumis</taxon>
    </lineage>
</organism>
<dbReference type="OrthoDB" id="1932741at2759"/>
<dbReference type="Proteomes" id="UP000321393">
    <property type="component" value="Unassembled WGS sequence"/>
</dbReference>
<proteinExistence type="predicted"/>
<dbReference type="Gene3D" id="3.60.10.10">
    <property type="entry name" value="Endonuclease/exonuclease/phosphatase"/>
    <property type="match status" value="1"/>
</dbReference>
<reference evidence="3 4" key="1">
    <citation type="submission" date="2019-08" db="EMBL/GenBank/DDBJ databases">
        <title>Draft genome sequences of two oriental melons (Cucumis melo L. var makuwa).</title>
        <authorList>
            <person name="Kwon S.-Y."/>
        </authorList>
    </citation>
    <scope>NUCLEOTIDE SEQUENCE [LARGE SCALE GENOMIC DNA]</scope>
    <source>
        <strain evidence="4">cv. Chang Bougi</strain>
        <strain evidence="3">cv. SW 3</strain>
        <tissue evidence="2">Leaf</tissue>
    </source>
</reference>